<name>A0ABM3ILT0_ZIZJJ</name>
<dbReference type="InterPro" id="IPR045153">
    <property type="entry name" value="Est1/Ebs1-like"/>
</dbReference>
<keyword evidence="4" id="KW-1185">Reference proteome</keyword>
<dbReference type="GeneID" id="107424690"/>
<reference evidence="4 5" key="1">
    <citation type="submission" date="2025-05" db="UniProtKB">
        <authorList>
            <consortium name="RefSeq"/>
        </authorList>
    </citation>
    <scope>IDENTIFICATION</scope>
    <source>
        <tissue evidence="5 6">Seedling</tissue>
    </source>
</reference>
<feature type="domain" description="Telomerase activating protein Est1-like N-terminal" evidence="3">
    <location>
        <begin position="70"/>
        <end position="183"/>
    </location>
</feature>
<feature type="region of interest" description="Disordered" evidence="1">
    <location>
        <begin position="686"/>
        <end position="722"/>
    </location>
</feature>
<evidence type="ECO:0000313" key="5">
    <source>
        <dbReference type="RefSeq" id="XP_048331206.2"/>
    </source>
</evidence>
<dbReference type="Proteomes" id="UP001652623">
    <property type="component" value="Chromosome 1"/>
</dbReference>
<dbReference type="InterPro" id="IPR019458">
    <property type="entry name" value="Est1-like_N"/>
</dbReference>
<dbReference type="RefSeq" id="XP_048331217.2">
    <property type="nucleotide sequence ID" value="XM_048475260.2"/>
</dbReference>
<dbReference type="PANTHER" id="PTHR15696:SF0">
    <property type="entry name" value="TELOMERASE-BINDING PROTEIN EST1A"/>
    <property type="match status" value="1"/>
</dbReference>
<evidence type="ECO:0000259" key="3">
    <source>
        <dbReference type="Pfam" id="PF10374"/>
    </source>
</evidence>
<proteinExistence type="predicted"/>
<accession>A0ABM3ILT0</accession>
<dbReference type="SUPFAM" id="SSF48452">
    <property type="entry name" value="TPR-like"/>
    <property type="match status" value="1"/>
</dbReference>
<gene>
    <name evidence="5 6 7 8" type="primary">LOC107424690</name>
</gene>
<evidence type="ECO:0000313" key="4">
    <source>
        <dbReference type="Proteomes" id="UP001652623"/>
    </source>
</evidence>
<organism evidence="4 8">
    <name type="scientific">Ziziphus jujuba</name>
    <name type="common">Chinese jujube</name>
    <name type="synonym">Ziziphus sativa</name>
    <dbReference type="NCBI Taxonomy" id="326968"/>
    <lineage>
        <taxon>Eukaryota</taxon>
        <taxon>Viridiplantae</taxon>
        <taxon>Streptophyta</taxon>
        <taxon>Embryophyta</taxon>
        <taxon>Tracheophyta</taxon>
        <taxon>Spermatophyta</taxon>
        <taxon>Magnoliopsida</taxon>
        <taxon>eudicotyledons</taxon>
        <taxon>Gunneridae</taxon>
        <taxon>Pentapetalae</taxon>
        <taxon>rosids</taxon>
        <taxon>fabids</taxon>
        <taxon>Rosales</taxon>
        <taxon>Rhamnaceae</taxon>
        <taxon>Paliureae</taxon>
        <taxon>Ziziphus</taxon>
    </lineage>
</organism>
<dbReference type="InterPro" id="IPR011990">
    <property type="entry name" value="TPR-like_helical_dom_sf"/>
</dbReference>
<feature type="compositionally biased region" description="Polar residues" evidence="1">
    <location>
        <begin position="686"/>
        <end position="706"/>
    </location>
</feature>
<evidence type="ECO:0000313" key="7">
    <source>
        <dbReference type="RefSeq" id="XP_048331214.2"/>
    </source>
</evidence>
<dbReference type="RefSeq" id="XP_048331212.2">
    <property type="nucleotide sequence ID" value="XM_048475255.2"/>
</dbReference>
<feature type="domain" description="DNA/RNA-binding" evidence="2">
    <location>
        <begin position="195"/>
        <end position="517"/>
    </location>
</feature>
<dbReference type="RefSeq" id="XP_048331214.2">
    <property type="nucleotide sequence ID" value="XM_048475257.2"/>
</dbReference>
<evidence type="ECO:0000259" key="2">
    <source>
        <dbReference type="Pfam" id="PF10373"/>
    </source>
</evidence>
<evidence type="ECO:0000313" key="6">
    <source>
        <dbReference type="RefSeq" id="XP_048331212.2"/>
    </source>
</evidence>
<evidence type="ECO:0000256" key="1">
    <source>
        <dbReference type="SAM" id="MobiDB-lite"/>
    </source>
</evidence>
<dbReference type="RefSeq" id="XP_048331206.2">
    <property type="nucleotide sequence ID" value="XM_048475249.2"/>
</dbReference>
<dbReference type="Pfam" id="PF10373">
    <property type="entry name" value="EST1_DNA_bind"/>
    <property type="match status" value="1"/>
</dbReference>
<dbReference type="InterPro" id="IPR018834">
    <property type="entry name" value="DNA/RNA-bd_Est1-type"/>
</dbReference>
<protein>
    <submittedName>
        <fullName evidence="5 6">Nonsense-mediated mRNA decay factor SMG7-like isoform X1</fullName>
    </submittedName>
</protein>
<dbReference type="PANTHER" id="PTHR15696">
    <property type="entry name" value="SMG-7 SUPPRESSOR WITH MORPHOLOGICAL EFFECT ON GENITALIA PROTEIN 7"/>
    <property type="match status" value="1"/>
</dbReference>
<dbReference type="Pfam" id="PF10374">
    <property type="entry name" value="EST1"/>
    <property type="match status" value="1"/>
</dbReference>
<evidence type="ECO:0000313" key="8">
    <source>
        <dbReference type="RefSeq" id="XP_048331217.2"/>
    </source>
</evidence>
<sequence>MTAISPFPVKDQGQKQSFLLEVANREKQLWGLIYSKGLLHSDVQDLYHKVLSDYEKIILKNFEQSDLQDVEYSLWKLHYKHIDEFRKRIKKNSPTTESTKSTGPHNTTYVEGFKSFLSEATKFYQNLIVKVRKYYSLPEESLFYRKAGISSSVEPKTLQTCQFLCHRFLVCLGDLARYREQHEKPDNRDHNWSVAATHYMEATLIWPDSGNPQNQLAVLATYVGDEFLALYHCIRSLAVKEPFPEAQNNLILLLERLLLMILQNRSSHLHSHSNKAQFNFLKPFERSGIEMKTQSSDDFSDCNMLASENNGSIHTNFWSDIIKVISFFFIKSSLDEFPCAFTSCMKELDALMALDDTKLKAILESYQLMDSVRTGPFRALQVVATLLFTLQNLIERQDKRDSKDVKDAQNNFLNQWALTSTFIFMGRFVDRCLEASALDSCSLLPAVLVFVEWLVHMLDEVEIYVVDEKSRSAMSYFFGAYVHLLKRLNVNKNEISLDSTPLWEDYELRGFRPVASAQLSLNFSTHWEHVENFKSGADCRTRRIIRAGFEIAKRSSGFQKWIIYDQSRGEFQNSYMAGLKEFHDAEKMESINSDIKTDLPNQHYCKSEKEYANEIPGENFSLNGKCAIIEEEEVILFKPLTRYNSAPIYTSSNDASSPKELMDPIVPSDDCLRRATSLLIAQNQAHGESSAFHTDMTNFGNKSSKQLEPGAKDAGAQPFSDIPISAGPPSLSAWVLDKGSLNHDKEKAAGGSSKHGLSPIEEVVSESLNGLSISENEDPVNNHVSSTTSYSTSYLAPVPSAPLLPDDAVWFSGLQSSFIDSKTFEGVNSTETLCNAPQASSYPNWTAMRGPEDCGLGIPGFLDTYPPVRRMTSSEWLRQYRGNHNLERSYYAFPPFYSPGNLGNLYNRDASRFGPFDQLGNPLVSNPALHMENPPLYPAFPLDYGADVGQRREKLFHGYQRPNPFGCGAVTELRNEQQPLLQYLKEKERQLQQDPTARGPYMGN</sequence>
<dbReference type="Gene3D" id="1.25.40.10">
    <property type="entry name" value="Tetratricopeptide repeat domain"/>
    <property type="match status" value="1"/>
</dbReference>